<sequence length="89" mass="9750">MKKIIVAMFVLHALCATAWAADLNLKWDKSYVYCTAGGRPDVGNGTQVSNYLKKFGKNSSVYLITPSGFSNRAEADKYARSLGGRCPKK</sequence>
<accession>A0A6L5XLZ6</accession>
<feature type="signal peptide" evidence="1">
    <location>
        <begin position="1"/>
        <end position="20"/>
    </location>
</feature>
<feature type="chain" id="PRO_5026795525" evidence="1">
    <location>
        <begin position="21"/>
        <end position="89"/>
    </location>
</feature>
<protein>
    <submittedName>
        <fullName evidence="2">Uncharacterized protein</fullName>
    </submittedName>
</protein>
<keyword evidence="1" id="KW-0732">Signal</keyword>
<comment type="caution">
    <text evidence="2">The sequence shown here is derived from an EMBL/GenBank/DDBJ whole genome shotgun (WGS) entry which is preliminary data.</text>
</comment>
<evidence type="ECO:0000256" key="1">
    <source>
        <dbReference type="SAM" id="SignalP"/>
    </source>
</evidence>
<dbReference type="EMBL" id="VUMH01000008">
    <property type="protein sequence ID" value="MSS28186.1"/>
    <property type="molecule type" value="Genomic_DNA"/>
</dbReference>
<organism evidence="2 3">
    <name type="scientific">Desulfovibrio porci</name>
    <dbReference type="NCBI Taxonomy" id="2605782"/>
    <lineage>
        <taxon>Bacteria</taxon>
        <taxon>Pseudomonadati</taxon>
        <taxon>Thermodesulfobacteriota</taxon>
        <taxon>Desulfovibrionia</taxon>
        <taxon>Desulfovibrionales</taxon>
        <taxon>Desulfovibrionaceae</taxon>
        <taxon>Desulfovibrio</taxon>
    </lineage>
</organism>
<evidence type="ECO:0000313" key="3">
    <source>
        <dbReference type="Proteomes" id="UP000477488"/>
    </source>
</evidence>
<evidence type="ECO:0000313" key="2">
    <source>
        <dbReference type="EMBL" id="MSS28186.1"/>
    </source>
</evidence>
<dbReference type="RefSeq" id="WP_154511344.1">
    <property type="nucleotide sequence ID" value="NZ_VUMH01000008.1"/>
</dbReference>
<gene>
    <name evidence="2" type="ORF">FYJ44_09095</name>
</gene>
<name>A0A6L5XLZ6_9BACT</name>
<reference evidence="2 3" key="1">
    <citation type="submission" date="2019-09" db="EMBL/GenBank/DDBJ databases">
        <title>In-depth cultivation of the pig gut microbiome towards novel bacterial diversity and tailored functional studies.</title>
        <authorList>
            <person name="Wylensek D."/>
            <person name="Hitch T.C.A."/>
            <person name="Clavel T."/>
        </authorList>
    </citation>
    <scope>NUCLEOTIDE SEQUENCE [LARGE SCALE GENOMIC DNA]</scope>
    <source>
        <strain evidence="2 3">PG-178-WT-4</strain>
    </source>
</reference>
<dbReference type="AlphaFoldDB" id="A0A6L5XLZ6"/>
<keyword evidence="3" id="KW-1185">Reference proteome</keyword>
<dbReference type="Proteomes" id="UP000477488">
    <property type="component" value="Unassembled WGS sequence"/>
</dbReference>
<proteinExistence type="predicted"/>